<dbReference type="GO" id="GO:0005829">
    <property type="term" value="C:cytosol"/>
    <property type="evidence" value="ECO:0007669"/>
    <property type="project" value="TreeGrafter"/>
</dbReference>
<comment type="caution">
    <text evidence="6">The sequence shown here is derived from an EMBL/GenBank/DDBJ whole genome shotgun (WGS) entry which is preliminary data.</text>
</comment>
<dbReference type="InterPro" id="IPR002305">
    <property type="entry name" value="aa-tRNA-synth_Ic"/>
</dbReference>
<accession>A0A9W4TD72</accession>
<dbReference type="GO" id="GO:0005524">
    <property type="term" value="F:ATP binding"/>
    <property type="evidence" value="ECO:0007669"/>
    <property type="project" value="UniProtKB-KW"/>
</dbReference>
<reference evidence="6" key="1">
    <citation type="submission" date="2022-08" db="EMBL/GenBank/DDBJ databases">
        <authorList>
            <person name="Kallberg Y."/>
            <person name="Tangrot J."/>
            <person name="Rosling A."/>
        </authorList>
    </citation>
    <scope>NUCLEOTIDE SEQUENCE</scope>
    <source>
        <strain evidence="6">Wild A</strain>
    </source>
</reference>
<gene>
    <name evidence="6" type="ORF">FWILDA_LOCUS19814</name>
</gene>
<keyword evidence="2" id="KW-0547">Nucleotide-binding</keyword>
<keyword evidence="7" id="KW-1185">Reference proteome</keyword>
<evidence type="ECO:0000256" key="4">
    <source>
        <dbReference type="ARBA" id="ARBA00022917"/>
    </source>
</evidence>
<dbReference type="OrthoDB" id="15808at2759"/>
<dbReference type="AlphaFoldDB" id="A0A9W4TD72"/>
<evidence type="ECO:0000256" key="1">
    <source>
        <dbReference type="ARBA" id="ARBA00022598"/>
    </source>
</evidence>
<dbReference type="SUPFAM" id="SSF52374">
    <property type="entry name" value="Nucleotidylyl transferase"/>
    <property type="match status" value="1"/>
</dbReference>
<dbReference type="InterPro" id="IPR014729">
    <property type="entry name" value="Rossmann-like_a/b/a_fold"/>
</dbReference>
<dbReference type="PANTHER" id="PTHR43766">
    <property type="entry name" value="TRYPTOPHAN--TRNA LIGASE, MITOCHONDRIAL"/>
    <property type="match status" value="1"/>
</dbReference>
<dbReference type="PANTHER" id="PTHR43766:SF1">
    <property type="entry name" value="TRYPTOPHAN--TRNA LIGASE, MITOCHONDRIAL"/>
    <property type="match status" value="1"/>
</dbReference>
<dbReference type="Pfam" id="PF00579">
    <property type="entry name" value="tRNA-synt_1b"/>
    <property type="match status" value="1"/>
</dbReference>
<name>A0A9W4TD72_9GLOM</name>
<keyword evidence="3" id="KW-0067">ATP-binding</keyword>
<dbReference type="GO" id="GO:0006436">
    <property type="term" value="P:tryptophanyl-tRNA aminoacylation"/>
    <property type="evidence" value="ECO:0007669"/>
    <property type="project" value="TreeGrafter"/>
</dbReference>
<dbReference type="GO" id="GO:0004830">
    <property type="term" value="F:tryptophan-tRNA ligase activity"/>
    <property type="evidence" value="ECO:0007669"/>
    <property type="project" value="TreeGrafter"/>
</dbReference>
<keyword evidence="4" id="KW-0648">Protein biosynthesis</keyword>
<keyword evidence="1" id="KW-0436">Ligase</keyword>
<dbReference type="Proteomes" id="UP001153678">
    <property type="component" value="Unassembled WGS sequence"/>
</dbReference>
<dbReference type="PROSITE" id="PS00178">
    <property type="entry name" value="AA_TRNA_LIGASE_I"/>
    <property type="match status" value="1"/>
</dbReference>
<evidence type="ECO:0000313" key="6">
    <source>
        <dbReference type="EMBL" id="CAI2200933.1"/>
    </source>
</evidence>
<evidence type="ECO:0000313" key="7">
    <source>
        <dbReference type="Proteomes" id="UP001153678"/>
    </source>
</evidence>
<proteinExistence type="predicted"/>
<evidence type="ECO:0000256" key="5">
    <source>
        <dbReference type="ARBA" id="ARBA00023146"/>
    </source>
</evidence>
<dbReference type="InterPro" id="IPR050203">
    <property type="entry name" value="Trp-tRNA_synthetase"/>
</dbReference>
<evidence type="ECO:0000256" key="2">
    <source>
        <dbReference type="ARBA" id="ARBA00022741"/>
    </source>
</evidence>
<evidence type="ECO:0000256" key="3">
    <source>
        <dbReference type="ARBA" id="ARBA00022840"/>
    </source>
</evidence>
<feature type="non-terminal residue" evidence="6">
    <location>
        <position position="75"/>
    </location>
</feature>
<dbReference type="EMBL" id="CAMKVN010025939">
    <property type="protein sequence ID" value="CAI2200933.1"/>
    <property type="molecule type" value="Genomic_DNA"/>
</dbReference>
<protein>
    <submittedName>
        <fullName evidence="6">15675_t:CDS:1</fullName>
    </submittedName>
</protein>
<sequence>MSKPRFFTGLQPTGTLTLGNYCGLIHHILRIQEDYEVIIMIADLHALTIPKKGFDYLQKSREVVAFLYACGLNQN</sequence>
<dbReference type="InterPro" id="IPR001412">
    <property type="entry name" value="aa-tRNA-synth_I_CS"/>
</dbReference>
<organism evidence="6 7">
    <name type="scientific">Funneliformis geosporum</name>
    <dbReference type="NCBI Taxonomy" id="1117311"/>
    <lineage>
        <taxon>Eukaryota</taxon>
        <taxon>Fungi</taxon>
        <taxon>Fungi incertae sedis</taxon>
        <taxon>Mucoromycota</taxon>
        <taxon>Glomeromycotina</taxon>
        <taxon>Glomeromycetes</taxon>
        <taxon>Glomerales</taxon>
        <taxon>Glomeraceae</taxon>
        <taxon>Funneliformis</taxon>
    </lineage>
</organism>
<keyword evidence="5" id="KW-0030">Aminoacyl-tRNA synthetase</keyword>
<dbReference type="Gene3D" id="3.40.50.620">
    <property type="entry name" value="HUPs"/>
    <property type="match status" value="1"/>
</dbReference>